<name>A0A6G0W948_9STRA</name>
<dbReference type="EMBL" id="VJMJ01000326">
    <property type="protein sequence ID" value="KAF0722750.1"/>
    <property type="molecule type" value="Genomic_DNA"/>
</dbReference>
<dbReference type="VEuPathDB" id="FungiDB:AeMF1_000658"/>
<proteinExistence type="predicted"/>
<evidence type="ECO:0000313" key="2">
    <source>
        <dbReference type="EMBL" id="KAF0722750.1"/>
    </source>
</evidence>
<evidence type="ECO:0000313" key="3">
    <source>
        <dbReference type="Proteomes" id="UP000481153"/>
    </source>
</evidence>
<dbReference type="SUPFAM" id="SSF109993">
    <property type="entry name" value="VPS9 domain"/>
    <property type="match status" value="1"/>
</dbReference>
<evidence type="ECO:0000259" key="1">
    <source>
        <dbReference type="PROSITE" id="PS51205"/>
    </source>
</evidence>
<keyword evidence="3" id="KW-1185">Reference proteome</keyword>
<dbReference type="Proteomes" id="UP000481153">
    <property type="component" value="Unassembled WGS sequence"/>
</dbReference>
<comment type="caution">
    <text evidence="2">The sequence shown here is derived from an EMBL/GenBank/DDBJ whole genome shotgun (WGS) entry which is preliminary data.</text>
</comment>
<gene>
    <name evidence="2" type="ORF">Ae201684_018227</name>
</gene>
<accession>A0A6G0W948</accession>
<dbReference type="InterPro" id="IPR037191">
    <property type="entry name" value="VPS9_dom_sf"/>
</dbReference>
<protein>
    <recommendedName>
        <fullName evidence="1">VPS9 domain-containing protein</fullName>
    </recommendedName>
</protein>
<sequence>MVARADDGVAGQVTESLDAYFEDSGLDQARTWSRGLLQRVKSVILYPFDPFDSHLPSRLVKYKASLHEYVHQQRGLSRELELELARLDERWPIRLHKLASQGTSRRVAEQYRFLSHLLLQDARLRIAVQVCILQILEVRLSECDAFLGLVSGTPNLSIDQAFFKPPTALIAAHPEIHQLQMRQDHLSRAISRAYSAIVPESDSIQDLLNAMGACVEDVDGPLPLLPKSPTTFATLLNAFRRAVSDVRTASGRLLRTWQKKLHDDVERVVVKEEGNFEDHATWGPLLQSNRVFFPRKVALSECVPAVDTSRLPPPALIAAFEKYLVRRIENEFELHSNALLRTAVHYALFSNIAKVTSAYEDTFIYRHLSHIQDASYVPCVGVPSKLKEHAQPVTMFPTTRAALVELSAEVTPLAILASVLRTMRCLHDEAQPWCFSVNADVLIPLLVLILSHQTQNLATWYRRLHVGATFASAYVTDGAEVVYYLTCMQAAISHIHASTIDRCHVCCDSSKSWLWRDLGSADESPSTSQSDAQAIAELSSWIQHYTVSDSTLAIVSDEEWMV</sequence>
<dbReference type="InterPro" id="IPR003123">
    <property type="entry name" value="VPS9"/>
</dbReference>
<dbReference type="Gene3D" id="1.20.1050.80">
    <property type="entry name" value="VPS9 domain"/>
    <property type="match status" value="1"/>
</dbReference>
<dbReference type="AlphaFoldDB" id="A0A6G0W948"/>
<organism evidence="2 3">
    <name type="scientific">Aphanomyces euteiches</name>
    <dbReference type="NCBI Taxonomy" id="100861"/>
    <lineage>
        <taxon>Eukaryota</taxon>
        <taxon>Sar</taxon>
        <taxon>Stramenopiles</taxon>
        <taxon>Oomycota</taxon>
        <taxon>Saprolegniomycetes</taxon>
        <taxon>Saprolegniales</taxon>
        <taxon>Verrucalvaceae</taxon>
        <taxon>Aphanomyces</taxon>
    </lineage>
</organism>
<dbReference type="PROSITE" id="PS51205">
    <property type="entry name" value="VPS9"/>
    <property type="match status" value="1"/>
</dbReference>
<reference evidence="2 3" key="1">
    <citation type="submission" date="2019-07" db="EMBL/GenBank/DDBJ databases">
        <title>Genomics analysis of Aphanomyces spp. identifies a new class of oomycete effector associated with host adaptation.</title>
        <authorList>
            <person name="Gaulin E."/>
        </authorList>
    </citation>
    <scope>NUCLEOTIDE SEQUENCE [LARGE SCALE GENOMIC DNA]</scope>
    <source>
        <strain evidence="2 3">ATCC 201684</strain>
    </source>
</reference>
<feature type="domain" description="VPS9" evidence="1">
    <location>
        <begin position="358"/>
        <end position="504"/>
    </location>
</feature>